<feature type="compositionally biased region" description="Basic and acidic residues" evidence="1">
    <location>
        <begin position="98"/>
        <end position="124"/>
    </location>
</feature>
<organism evidence="2 3">
    <name type="scientific">Tulasnella calospora MUT 4182</name>
    <dbReference type="NCBI Taxonomy" id="1051891"/>
    <lineage>
        <taxon>Eukaryota</taxon>
        <taxon>Fungi</taxon>
        <taxon>Dikarya</taxon>
        <taxon>Basidiomycota</taxon>
        <taxon>Agaricomycotina</taxon>
        <taxon>Agaricomycetes</taxon>
        <taxon>Cantharellales</taxon>
        <taxon>Tulasnellaceae</taxon>
        <taxon>Tulasnella</taxon>
    </lineage>
</organism>
<reference evidence="3" key="2">
    <citation type="submission" date="2015-01" db="EMBL/GenBank/DDBJ databases">
        <title>Evolutionary Origins and Diversification of the Mycorrhizal Mutualists.</title>
        <authorList>
            <consortium name="DOE Joint Genome Institute"/>
            <consortium name="Mycorrhizal Genomics Consortium"/>
            <person name="Kohler A."/>
            <person name="Kuo A."/>
            <person name="Nagy L.G."/>
            <person name="Floudas D."/>
            <person name="Copeland A."/>
            <person name="Barry K.W."/>
            <person name="Cichocki N."/>
            <person name="Veneault-Fourrey C."/>
            <person name="LaButti K."/>
            <person name="Lindquist E.A."/>
            <person name="Lipzen A."/>
            <person name="Lundell T."/>
            <person name="Morin E."/>
            <person name="Murat C."/>
            <person name="Riley R."/>
            <person name="Ohm R."/>
            <person name="Sun H."/>
            <person name="Tunlid A."/>
            <person name="Henrissat B."/>
            <person name="Grigoriev I.V."/>
            <person name="Hibbett D.S."/>
            <person name="Martin F."/>
        </authorList>
    </citation>
    <scope>NUCLEOTIDE SEQUENCE [LARGE SCALE GENOMIC DNA]</scope>
    <source>
        <strain evidence="3">MUT 4182</strain>
    </source>
</reference>
<name>A0A0C3QTP6_9AGAM</name>
<evidence type="ECO:0000313" key="2">
    <source>
        <dbReference type="EMBL" id="KIO32606.1"/>
    </source>
</evidence>
<dbReference type="AlphaFoldDB" id="A0A0C3QTP6"/>
<keyword evidence="3" id="KW-1185">Reference proteome</keyword>
<protein>
    <submittedName>
        <fullName evidence="2">Uncharacterized protein</fullName>
    </submittedName>
</protein>
<reference evidence="2 3" key="1">
    <citation type="submission" date="2014-04" db="EMBL/GenBank/DDBJ databases">
        <authorList>
            <consortium name="DOE Joint Genome Institute"/>
            <person name="Kuo A."/>
            <person name="Girlanda M."/>
            <person name="Perotto S."/>
            <person name="Kohler A."/>
            <person name="Nagy L.G."/>
            <person name="Floudas D."/>
            <person name="Copeland A."/>
            <person name="Barry K.W."/>
            <person name="Cichocki N."/>
            <person name="Veneault-Fourrey C."/>
            <person name="LaButti K."/>
            <person name="Lindquist E.A."/>
            <person name="Lipzen A."/>
            <person name="Lundell T."/>
            <person name="Morin E."/>
            <person name="Murat C."/>
            <person name="Sun H."/>
            <person name="Tunlid A."/>
            <person name="Henrissat B."/>
            <person name="Grigoriev I.V."/>
            <person name="Hibbett D.S."/>
            <person name="Martin F."/>
            <person name="Nordberg H.P."/>
            <person name="Cantor M.N."/>
            <person name="Hua S.X."/>
        </authorList>
    </citation>
    <scope>NUCLEOTIDE SEQUENCE [LARGE SCALE GENOMIC DNA]</scope>
    <source>
        <strain evidence="2 3">MUT 4182</strain>
    </source>
</reference>
<dbReference type="EMBL" id="KN822953">
    <property type="protein sequence ID" value="KIO32606.1"/>
    <property type="molecule type" value="Genomic_DNA"/>
</dbReference>
<dbReference type="HOGENOM" id="CLU_2005572_0_0_1"/>
<evidence type="ECO:0000313" key="3">
    <source>
        <dbReference type="Proteomes" id="UP000054248"/>
    </source>
</evidence>
<gene>
    <name evidence="2" type="ORF">M407DRAFT_241320</name>
</gene>
<proteinExistence type="predicted"/>
<feature type="region of interest" description="Disordered" evidence="1">
    <location>
        <begin position="94"/>
        <end position="124"/>
    </location>
</feature>
<evidence type="ECO:0000256" key="1">
    <source>
        <dbReference type="SAM" id="MobiDB-lite"/>
    </source>
</evidence>
<sequence length="124" mass="14853">MSPPAKKRNVEESGVWLDAVGLVPRREKKKETFDQIWKKIERVEKTEMGWQGRGPDVLDHDRPPLSTSLIVLQQKRRGCFWVFVFVTDEIPERRRRRERGEKRSRTETDRRKSLSIGERKPRRE</sequence>
<dbReference type="Proteomes" id="UP000054248">
    <property type="component" value="Unassembled WGS sequence"/>
</dbReference>
<accession>A0A0C3QTP6</accession>